<reference evidence="2 3" key="1">
    <citation type="submission" date="2021-05" db="EMBL/GenBank/DDBJ databases">
        <title>Novel Bacillus species.</title>
        <authorList>
            <person name="Liu G."/>
        </authorList>
    </citation>
    <scope>NUCLEOTIDE SEQUENCE [LARGE SCALE GENOMIC DNA]</scope>
    <source>
        <strain evidence="2 3">FJAT-49732</strain>
    </source>
</reference>
<protein>
    <submittedName>
        <fullName evidence="2">Uncharacterized protein</fullName>
    </submittedName>
</protein>
<evidence type="ECO:0000256" key="1">
    <source>
        <dbReference type="SAM" id="SignalP"/>
    </source>
</evidence>
<dbReference type="Gene3D" id="2.40.128.690">
    <property type="entry name" value="YycH protein, domain 3-like"/>
    <property type="match status" value="1"/>
</dbReference>
<comment type="caution">
    <text evidence="2">The sequence shown here is derived from an EMBL/GenBank/DDBJ whole genome shotgun (WGS) entry which is preliminary data.</text>
</comment>
<accession>A0A942TNZ9</accession>
<organism evidence="2 3">
    <name type="scientific">Lederbergia citrisecunda</name>
    <dbReference type="NCBI Taxonomy" id="2833583"/>
    <lineage>
        <taxon>Bacteria</taxon>
        <taxon>Bacillati</taxon>
        <taxon>Bacillota</taxon>
        <taxon>Bacilli</taxon>
        <taxon>Bacillales</taxon>
        <taxon>Bacillaceae</taxon>
        <taxon>Lederbergia</taxon>
    </lineage>
</organism>
<evidence type="ECO:0000313" key="3">
    <source>
        <dbReference type="Proteomes" id="UP000682713"/>
    </source>
</evidence>
<gene>
    <name evidence="2" type="ORF">KHA93_19715</name>
</gene>
<dbReference type="PROSITE" id="PS51257">
    <property type="entry name" value="PROKAR_LIPOPROTEIN"/>
    <property type="match status" value="1"/>
</dbReference>
<evidence type="ECO:0000313" key="2">
    <source>
        <dbReference type="EMBL" id="MBS4201836.1"/>
    </source>
</evidence>
<dbReference type="Proteomes" id="UP000682713">
    <property type="component" value="Unassembled WGS sequence"/>
</dbReference>
<keyword evidence="1" id="KW-0732">Signal</keyword>
<keyword evidence="3" id="KW-1185">Reference proteome</keyword>
<proteinExistence type="predicted"/>
<sequence length="402" mass="45194">MKKFMISFYCLILLMATSACQTSKGRANYEKIDSDLGAYLQTVTLPKNLTIGFNPSEVKKVQSAKTYIASILKFDENRVIENLLQTDIIATNNYAEGPWYEAGDDELREYLSVYDGGRSLGMNSGVQGGISYSAVKDGIHLGSKLSILVGNAPGPPDNNAQEYGFNLKSDYGSFKNLSFKDYDDVLSELKEILSAVGFPEFTVGETYSLDLQTMLEHRAVYQEAITDFNNEDESEEYTWSKDDEAYLFFFQQVIDDIPLSNIYWQRPNQSALPEEVGATSIEVFYSKDGIRNIIAKDLLDVKKSVEEKTLISTVDALKKLIDSYSEILLENKTTVFSMELCYVAILKSESSFELVPAWIFGIAETSSWKDQRKGKDISLESYSYYVLNAISGERIEKASDIQ</sequence>
<dbReference type="EMBL" id="JAGYPJ010000001">
    <property type="protein sequence ID" value="MBS4201836.1"/>
    <property type="molecule type" value="Genomic_DNA"/>
</dbReference>
<feature type="chain" id="PRO_5037451578" evidence="1">
    <location>
        <begin position="22"/>
        <end position="402"/>
    </location>
</feature>
<name>A0A942TNZ9_9BACI</name>
<dbReference type="RefSeq" id="WP_213112269.1">
    <property type="nucleotide sequence ID" value="NZ_JAGYPJ010000001.1"/>
</dbReference>
<feature type="signal peptide" evidence="1">
    <location>
        <begin position="1"/>
        <end position="21"/>
    </location>
</feature>
<dbReference type="AlphaFoldDB" id="A0A942TNZ9"/>